<dbReference type="EMBL" id="PFMR01000299">
    <property type="protein sequence ID" value="PIZ14826.1"/>
    <property type="molecule type" value="Genomic_DNA"/>
</dbReference>
<name>A0A2M7S5P8_9BACT</name>
<dbReference type="AlphaFoldDB" id="A0A2M7S5P8"/>
<comment type="caution">
    <text evidence="1">The sequence shown here is derived from an EMBL/GenBank/DDBJ whole genome shotgun (WGS) entry which is preliminary data.</text>
</comment>
<gene>
    <name evidence="1" type="ORF">COY52_10960</name>
</gene>
<dbReference type="Proteomes" id="UP000229307">
    <property type="component" value="Unassembled WGS sequence"/>
</dbReference>
<reference evidence="2" key="1">
    <citation type="submission" date="2017-09" db="EMBL/GenBank/DDBJ databases">
        <title>Depth-based differentiation of microbial function through sediment-hosted aquifers and enrichment of novel symbionts in the deep terrestrial subsurface.</title>
        <authorList>
            <person name="Probst A.J."/>
            <person name="Ladd B."/>
            <person name="Jarett J.K."/>
            <person name="Geller-Mcgrath D.E."/>
            <person name="Sieber C.M.K."/>
            <person name="Emerson J.B."/>
            <person name="Anantharaman K."/>
            <person name="Thomas B.C."/>
            <person name="Malmstrom R."/>
            <person name="Stieglmeier M."/>
            <person name="Klingl A."/>
            <person name="Woyke T."/>
            <person name="Ryan C.M."/>
            <person name="Banfield J.F."/>
        </authorList>
    </citation>
    <scope>NUCLEOTIDE SEQUENCE [LARGE SCALE GENOMIC DNA]</scope>
</reference>
<proteinExistence type="predicted"/>
<evidence type="ECO:0008006" key="3">
    <source>
        <dbReference type="Google" id="ProtNLM"/>
    </source>
</evidence>
<accession>A0A2M7S5P8</accession>
<organism evidence="1 2">
    <name type="scientific">Candidatus Desantisbacteria bacterium CG_4_10_14_0_8_um_filter_48_22</name>
    <dbReference type="NCBI Taxonomy" id="1974543"/>
    <lineage>
        <taxon>Bacteria</taxon>
        <taxon>Candidatus Desantisiibacteriota</taxon>
    </lineage>
</organism>
<sequence length="152" mass="17768">MLPDFSFFNAVTMPSQGIIYDWEALSSNQNYYDAANLSYTADFYSCARHIMTFPLILRFEKPLQFNLSVSYQYDFAEYASRTAQDVPGSPSDRKMNQVFSNWFVDIFYPLPFNFSVVASAGFSSARSNMKYEKIYRYNYDAWSLLAGLRYEY</sequence>
<protein>
    <recommendedName>
        <fullName evidence="3">Outer membrane protein beta-barrel domain-containing protein</fullName>
    </recommendedName>
</protein>
<evidence type="ECO:0000313" key="2">
    <source>
        <dbReference type="Proteomes" id="UP000229307"/>
    </source>
</evidence>
<evidence type="ECO:0000313" key="1">
    <source>
        <dbReference type="EMBL" id="PIZ14826.1"/>
    </source>
</evidence>